<dbReference type="GO" id="GO:0005789">
    <property type="term" value="C:endoplasmic reticulum membrane"/>
    <property type="evidence" value="ECO:0007669"/>
    <property type="project" value="UniProtKB-SubCell"/>
</dbReference>
<evidence type="ECO:0000256" key="8">
    <source>
        <dbReference type="SAM" id="Phobius"/>
    </source>
</evidence>
<dbReference type="Proteomes" id="UP000076798">
    <property type="component" value="Unassembled WGS sequence"/>
</dbReference>
<accession>A0A166DZH8</accession>
<evidence type="ECO:0000256" key="6">
    <source>
        <dbReference type="ARBA" id="ARBA00023098"/>
    </source>
</evidence>
<keyword evidence="2 8" id="KW-0812">Transmembrane</keyword>
<dbReference type="GO" id="GO:0010945">
    <property type="term" value="F:coenzyme A diphosphatase activity"/>
    <property type="evidence" value="ECO:0007669"/>
    <property type="project" value="InterPro"/>
</dbReference>
<evidence type="ECO:0000256" key="3">
    <source>
        <dbReference type="ARBA" id="ARBA00022801"/>
    </source>
</evidence>
<dbReference type="PANTHER" id="PTHR23129">
    <property type="entry name" value="ACYL-COENZYME A DIPHOSPHATASE FITM2"/>
    <property type="match status" value="1"/>
</dbReference>
<evidence type="ECO:0000256" key="5">
    <source>
        <dbReference type="ARBA" id="ARBA00022989"/>
    </source>
</evidence>
<dbReference type="STRING" id="1314776.A0A166DZH8"/>
<keyword evidence="7 8" id="KW-0472">Membrane</keyword>
<keyword evidence="10" id="KW-1185">Reference proteome</keyword>
<dbReference type="OrthoDB" id="5579088at2759"/>
<feature type="transmembrane region" description="Helical" evidence="8">
    <location>
        <begin position="216"/>
        <end position="237"/>
    </location>
</feature>
<keyword evidence="3" id="KW-0378">Hydrolase</keyword>
<keyword evidence="6" id="KW-0443">Lipid metabolism</keyword>
<name>A0A166DZH8_9AGAM</name>
<feature type="transmembrane region" description="Helical" evidence="8">
    <location>
        <begin position="185"/>
        <end position="204"/>
    </location>
</feature>
<evidence type="ECO:0000256" key="2">
    <source>
        <dbReference type="ARBA" id="ARBA00022692"/>
    </source>
</evidence>
<keyword evidence="4" id="KW-0256">Endoplasmic reticulum</keyword>
<dbReference type="EMBL" id="KV428052">
    <property type="protein sequence ID" value="KZT39058.1"/>
    <property type="molecule type" value="Genomic_DNA"/>
</dbReference>
<organism evidence="9 10">
    <name type="scientific">Sistotremastrum suecicum HHB10207 ss-3</name>
    <dbReference type="NCBI Taxonomy" id="1314776"/>
    <lineage>
        <taxon>Eukaryota</taxon>
        <taxon>Fungi</taxon>
        <taxon>Dikarya</taxon>
        <taxon>Basidiomycota</taxon>
        <taxon>Agaricomycotina</taxon>
        <taxon>Agaricomycetes</taxon>
        <taxon>Sistotremastrales</taxon>
        <taxon>Sistotremastraceae</taxon>
        <taxon>Sistotremastrum</taxon>
    </lineage>
</organism>
<evidence type="ECO:0008006" key="11">
    <source>
        <dbReference type="Google" id="ProtNLM"/>
    </source>
</evidence>
<evidence type="ECO:0000313" key="10">
    <source>
        <dbReference type="Proteomes" id="UP000076798"/>
    </source>
</evidence>
<sequence length="268" mass="29658">MTSPRVIAFSALVVAVTFGTAYSVLYNTYLDTSNPLIANLPHPRHSDSYFAQKSNIFNVWFVKKAWGWTTAAFIALYTTSPPRIRRNRRIVQYILATLVWLAFTSWFFGPALIDRVVGLSGGECVIVVPSPPGTVSDSVITVPHEFCYTKSTISPITHPELFIAPFTLPTEGWATRPKLMRGHDVSGHLFLLTLSTLFLADQLAPTVATEGMMRIASIPHAIAFNATMALVALWIWMSYTTSVYWHTPLEKVTGFALGLAGYAVTRIV</sequence>
<reference evidence="9 10" key="1">
    <citation type="journal article" date="2016" name="Mol. Biol. Evol.">
        <title>Comparative Genomics of Early-Diverging Mushroom-Forming Fungi Provides Insights into the Origins of Lignocellulose Decay Capabilities.</title>
        <authorList>
            <person name="Nagy L.G."/>
            <person name="Riley R."/>
            <person name="Tritt A."/>
            <person name="Adam C."/>
            <person name="Daum C."/>
            <person name="Floudas D."/>
            <person name="Sun H."/>
            <person name="Yadav J.S."/>
            <person name="Pangilinan J."/>
            <person name="Larsson K.H."/>
            <person name="Matsuura K."/>
            <person name="Barry K."/>
            <person name="Labutti K."/>
            <person name="Kuo R."/>
            <person name="Ohm R.A."/>
            <person name="Bhattacharya S.S."/>
            <person name="Shirouzu T."/>
            <person name="Yoshinaga Y."/>
            <person name="Martin F.M."/>
            <person name="Grigoriev I.V."/>
            <person name="Hibbett D.S."/>
        </authorList>
    </citation>
    <scope>NUCLEOTIDE SEQUENCE [LARGE SCALE GENOMIC DNA]</scope>
    <source>
        <strain evidence="9 10">HHB10207 ss-3</strain>
    </source>
</reference>
<dbReference type="AlphaFoldDB" id="A0A166DZH8"/>
<dbReference type="GO" id="GO:0034389">
    <property type="term" value="P:lipid droplet organization"/>
    <property type="evidence" value="ECO:0007669"/>
    <property type="project" value="TreeGrafter"/>
</dbReference>
<evidence type="ECO:0000256" key="4">
    <source>
        <dbReference type="ARBA" id="ARBA00022824"/>
    </source>
</evidence>
<feature type="transmembrane region" description="Helical" evidence="8">
    <location>
        <begin position="90"/>
        <end position="109"/>
    </location>
</feature>
<evidence type="ECO:0000313" key="9">
    <source>
        <dbReference type="EMBL" id="KZT39058.1"/>
    </source>
</evidence>
<evidence type="ECO:0000256" key="7">
    <source>
        <dbReference type="ARBA" id="ARBA00023136"/>
    </source>
</evidence>
<dbReference type="GO" id="GO:0008654">
    <property type="term" value="P:phospholipid biosynthetic process"/>
    <property type="evidence" value="ECO:0007669"/>
    <property type="project" value="TreeGrafter"/>
</dbReference>
<dbReference type="InterPro" id="IPR019388">
    <property type="entry name" value="FIT"/>
</dbReference>
<proteinExistence type="predicted"/>
<evidence type="ECO:0000256" key="1">
    <source>
        <dbReference type="ARBA" id="ARBA00004477"/>
    </source>
</evidence>
<comment type="subcellular location">
    <subcellularLocation>
        <location evidence="1">Endoplasmic reticulum membrane</location>
        <topology evidence="1">Multi-pass membrane protein</topology>
    </subcellularLocation>
</comment>
<gene>
    <name evidence="9" type="ORF">SISSUDRAFT_985381</name>
</gene>
<dbReference type="GO" id="GO:0019915">
    <property type="term" value="P:lipid storage"/>
    <property type="evidence" value="ECO:0007669"/>
    <property type="project" value="InterPro"/>
</dbReference>
<dbReference type="Pfam" id="PF10261">
    <property type="entry name" value="FIT"/>
    <property type="match status" value="1"/>
</dbReference>
<keyword evidence="5 8" id="KW-1133">Transmembrane helix</keyword>
<protein>
    <recommendedName>
        <fullName evidence="11">Fat storage-inducing transmembrane protein</fullName>
    </recommendedName>
</protein>
<dbReference type="PANTHER" id="PTHR23129:SF0">
    <property type="entry name" value="ACYL-COENZYME A DIPHOSPHATASE FITM2"/>
    <property type="match status" value="1"/>
</dbReference>
<feature type="transmembrane region" description="Helical" evidence="8">
    <location>
        <begin position="57"/>
        <end position="78"/>
    </location>
</feature>